<name>A0A439D796_9PEZI</name>
<dbReference type="Proteomes" id="UP000286045">
    <property type="component" value="Unassembled WGS sequence"/>
</dbReference>
<proteinExistence type="predicted"/>
<evidence type="ECO:0000313" key="3">
    <source>
        <dbReference type="EMBL" id="RWA10261.1"/>
    </source>
</evidence>
<sequence length="396" mass="44961">MAQTEGLLPISPPVASPNSHHQLFISFRHPAYPESANDLLCLGAVDYHTVHGISYDVALVACGIVAGNKWHHAWFGEKRDQKGGYQCVPRPDNGILPYKKSPYYFFVNQDTKYKYPVVPSFEHWPFPHGDLPDAWKRLSVGSKTAVLPEDPQRAIASRDQRCRITGHAIGTGCTHLIPAVYQGWFGANRMRQYCQGGGLASEIDDRANTLLLRRDLRFLFEEKRFVMVPRGHQPTPTIHVLSPDTHGELQSLYQNRPLQPILMGGQDVAPEFLFARFAWALFCDKHYGLLKSTLLLGDRVLISEVKYRVSIFDAETGGRHEKDMTREALDRDIQIWSQDHMNSRKRRRGNADESSYNGDSDENDFYWRQDGSEGEEAYGAGVEETDNYFAQLDSDD</sequence>
<evidence type="ECO:0000313" key="4">
    <source>
        <dbReference type="Proteomes" id="UP000286045"/>
    </source>
</evidence>
<evidence type="ECO:0000259" key="2">
    <source>
        <dbReference type="Pfam" id="PF13391"/>
    </source>
</evidence>
<dbReference type="AlphaFoldDB" id="A0A439D796"/>
<evidence type="ECO:0000256" key="1">
    <source>
        <dbReference type="SAM" id="MobiDB-lite"/>
    </source>
</evidence>
<organism evidence="3 4">
    <name type="scientific">Xylaria grammica</name>
    <dbReference type="NCBI Taxonomy" id="363999"/>
    <lineage>
        <taxon>Eukaryota</taxon>
        <taxon>Fungi</taxon>
        <taxon>Dikarya</taxon>
        <taxon>Ascomycota</taxon>
        <taxon>Pezizomycotina</taxon>
        <taxon>Sordariomycetes</taxon>
        <taxon>Xylariomycetidae</taxon>
        <taxon>Xylariales</taxon>
        <taxon>Xylariaceae</taxon>
        <taxon>Xylaria</taxon>
    </lineage>
</organism>
<comment type="caution">
    <text evidence="3">The sequence shown here is derived from an EMBL/GenBank/DDBJ whole genome shotgun (WGS) entry which is preliminary data.</text>
</comment>
<reference evidence="3 4" key="1">
    <citation type="submission" date="2018-12" db="EMBL/GenBank/DDBJ databases">
        <title>Draft genome sequence of Xylaria grammica IHI A82.</title>
        <authorList>
            <person name="Buettner E."/>
            <person name="Kellner H."/>
        </authorList>
    </citation>
    <scope>NUCLEOTIDE SEQUENCE [LARGE SCALE GENOMIC DNA]</scope>
    <source>
        <strain evidence="3 4">IHI A82</strain>
    </source>
</reference>
<feature type="domain" description="HNH nuclease" evidence="2">
    <location>
        <begin position="162"/>
        <end position="226"/>
    </location>
</feature>
<gene>
    <name evidence="3" type="ORF">EKO27_g4853</name>
</gene>
<accession>A0A439D796</accession>
<protein>
    <recommendedName>
        <fullName evidence="2">HNH nuclease domain-containing protein</fullName>
    </recommendedName>
</protein>
<dbReference type="Pfam" id="PF13391">
    <property type="entry name" value="HNH_2"/>
    <property type="match status" value="1"/>
</dbReference>
<feature type="region of interest" description="Disordered" evidence="1">
    <location>
        <begin position="340"/>
        <end position="396"/>
    </location>
</feature>
<dbReference type="InterPro" id="IPR003615">
    <property type="entry name" value="HNH_nuc"/>
</dbReference>
<dbReference type="EMBL" id="RYZI01000121">
    <property type="protein sequence ID" value="RWA10261.1"/>
    <property type="molecule type" value="Genomic_DNA"/>
</dbReference>
<keyword evidence="4" id="KW-1185">Reference proteome</keyword>